<evidence type="ECO:0000256" key="2">
    <source>
        <dbReference type="ARBA" id="ARBA00022692"/>
    </source>
</evidence>
<dbReference type="PRINTS" id="PR00119">
    <property type="entry name" value="CATATPASE"/>
</dbReference>
<evidence type="ECO:0000256" key="9">
    <source>
        <dbReference type="SAM" id="MobiDB-lite"/>
    </source>
</evidence>
<feature type="region of interest" description="Disordered" evidence="9">
    <location>
        <begin position="1"/>
        <end position="27"/>
    </location>
</feature>
<dbReference type="InterPro" id="IPR018303">
    <property type="entry name" value="ATPase_P-typ_P_site"/>
</dbReference>
<feature type="domain" description="Cation-transporting P-type ATPase C-terminal" evidence="12">
    <location>
        <begin position="811"/>
        <end position="985"/>
    </location>
</feature>
<evidence type="ECO:0000256" key="8">
    <source>
        <dbReference type="ARBA" id="ARBA00038148"/>
    </source>
</evidence>
<evidence type="ECO:0000259" key="12">
    <source>
        <dbReference type="Pfam" id="PF00689"/>
    </source>
</evidence>
<evidence type="ECO:0000256" key="3">
    <source>
        <dbReference type="ARBA" id="ARBA00022741"/>
    </source>
</evidence>
<evidence type="ECO:0000256" key="7">
    <source>
        <dbReference type="ARBA" id="ARBA00023136"/>
    </source>
</evidence>
<name>A0A1D2VDA8_9ASCO</name>
<proteinExistence type="inferred from homology"/>
<dbReference type="SUPFAM" id="SSF56784">
    <property type="entry name" value="HAD-like"/>
    <property type="match status" value="1"/>
</dbReference>
<dbReference type="Pfam" id="PF00689">
    <property type="entry name" value="Cation_ATPase_C"/>
    <property type="match status" value="1"/>
</dbReference>
<dbReference type="Pfam" id="PF13246">
    <property type="entry name" value="Cation_ATPase"/>
    <property type="match status" value="1"/>
</dbReference>
<dbReference type="InterPro" id="IPR023298">
    <property type="entry name" value="ATPase_P-typ_TM_dom_sf"/>
</dbReference>
<dbReference type="GeneID" id="30967340"/>
<dbReference type="SUPFAM" id="SSF81653">
    <property type="entry name" value="Calcium ATPase, transduction domain A"/>
    <property type="match status" value="1"/>
</dbReference>
<protein>
    <submittedName>
        <fullName evidence="13">Calcium-transporting P</fullName>
    </submittedName>
</protein>
<dbReference type="InterPro" id="IPR044492">
    <property type="entry name" value="P_typ_ATPase_HD_dom"/>
</dbReference>
<evidence type="ECO:0000256" key="10">
    <source>
        <dbReference type="SAM" id="Phobius"/>
    </source>
</evidence>
<feature type="transmembrane region" description="Helical" evidence="10">
    <location>
        <begin position="351"/>
        <end position="375"/>
    </location>
</feature>
<dbReference type="GO" id="GO:0016887">
    <property type="term" value="F:ATP hydrolysis activity"/>
    <property type="evidence" value="ECO:0007669"/>
    <property type="project" value="InterPro"/>
</dbReference>
<keyword evidence="4" id="KW-0067">ATP-binding</keyword>
<dbReference type="PANTHER" id="PTHR42861">
    <property type="entry name" value="CALCIUM-TRANSPORTING ATPASE"/>
    <property type="match status" value="1"/>
</dbReference>
<evidence type="ECO:0000259" key="11">
    <source>
        <dbReference type="Pfam" id="PF00122"/>
    </source>
</evidence>
<dbReference type="InterPro" id="IPR001757">
    <property type="entry name" value="P_typ_ATPase"/>
</dbReference>
<keyword evidence="5" id="KW-1278">Translocase</keyword>
<dbReference type="GO" id="GO:0006874">
    <property type="term" value="P:intracellular calcium ion homeostasis"/>
    <property type="evidence" value="ECO:0007669"/>
    <property type="project" value="EnsemblFungi"/>
</dbReference>
<dbReference type="OrthoDB" id="3352408at2759"/>
<dbReference type="GO" id="GO:0005635">
    <property type="term" value="C:nuclear envelope"/>
    <property type="evidence" value="ECO:0007669"/>
    <property type="project" value="EnsemblFungi"/>
</dbReference>
<feature type="compositionally biased region" description="Polar residues" evidence="9">
    <location>
        <begin position="1"/>
        <end position="22"/>
    </location>
</feature>
<evidence type="ECO:0000256" key="5">
    <source>
        <dbReference type="ARBA" id="ARBA00022967"/>
    </source>
</evidence>
<sequence length="998" mass="110979">MTDNPYLSPSNADIGSVDSINRSSSPSNVNLPSLKYATLSVEQTIKDYNSDPISGLSSSSQISYLQSIYGVNDISNPSGSEDEDIDSNIGVNGNNNNNVINGMNKSNRKKKKKIVIPPILLKFLNQFVEDKLILLLICSSLISLAMGNYHDSISIFLAIIIVITVGFIQEFKSENSLKELNKLIPSYCNLKRNNVNKRILANNLVPGDLVFFSQGDRIPADIRIINSVDLLIDESNLTGENKPLKKDSSTILANSPSSSIPINKRSNIAYMGTLVTQGHGSGIVVAIGYKTVFGHICKLMGNIEKPRTPMQNLMDNLGNQLTYYSFIIISIIYLIGIIQGKNWLDMFQISVSLAVAAIPEGLPIIVTVTLALGVLRMANQKAIVKRLNSVETLGSVNVICTDKTGTLTQNQMTITKIWSPDMFNDYIDIYPKTSHSHSHSHNHGTNNSYYNKYYNNHIDIQKLIQIANICNNSKYSKEIDAFVGNPTDIALINIINQFTSSNNSFNDLRDSVIKLNELSFNSTRKFQAISFKNYSDSCISSNNPDQPITYIKGAIEKILSYSKFYLTKNGEIKKLTPDAIFQINKMSNNLQNNGLRVIALAFKDNLNFKAESDIISNDFVFVGFVGMNDPPKKNVSSCISKFISGGVHVIMITGDSEITAYNIAKQIGMPLINPETSILTGDKLDHLNEFELSRIINHVSIFARTTPQHKVKIVKALQKRGDIVAMTGDGVNDAPALKLADIGIAMGKNGTDVAKEAADMILVNDEFNTILKAIEEGKAIFQNIQNFLCFQLSTSIAALGLISITTLFNLPNPLNPMMILFINIIMDGPPAQSLGVEEVDKDIMNQPPRKKNDNVIITGYIFKRILLKSFITILGTLFIYYKEMSFDLEFSKRDTTMTFTTFILFDLWNALGCKHSKKSIFKIGFFKNKFFNLSIISVLSANLLIIYLPLLQNIFQTESLLINDLVLIVSITSSVFIGDEIYKYFNKQNDLYSKYNIV</sequence>
<feature type="transmembrane region" description="Helical" evidence="10">
    <location>
        <begin position="155"/>
        <end position="171"/>
    </location>
</feature>
<dbReference type="InterPro" id="IPR008250">
    <property type="entry name" value="ATPase_P-typ_transduc_dom_A_sf"/>
</dbReference>
<dbReference type="PROSITE" id="PS00154">
    <property type="entry name" value="ATPASE_E1_E2"/>
    <property type="match status" value="1"/>
</dbReference>
<evidence type="ECO:0000256" key="6">
    <source>
        <dbReference type="ARBA" id="ARBA00022989"/>
    </source>
</evidence>
<dbReference type="FunFam" id="3.40.50.1000:FF:000028">
    <property type="entry name" value="Calcium-transporting P-type ATPase, putative"/>
    <property type="match status" value="1"/>
</dbReference>
<feature type="transmembrane region" description="Helical" evidence="10">
    <location>
        <begin position="930"/>
        <end position="948"/>
    </location>
</feature>
<dbReference type="GO" id="GO:0016236">
    <property type="term" value="P:macroautophagy"/>
    <property type="evidence" value="ECO:0007669"/>
    <property type="project" value="EnsemblFungi"/>
</dbReference>
<dbReference type="EMBL" id="KV454485">
    <property type="protein sequence ID" value="ODV59688.1"/>
    <property type="molecule type" value="Genomic_DNA"/>
</dbReference>
<dbReference type="FunFam" id="3.40.50.1000:FF:000001">
    <property type="entry name" value="Phospholipid-transporting ATPase IC"/>
    <property type="match status" value="1"/>
</dbReference>
<dbReference type="STRING" id="1344418.A0A1D2VDA8"/>
<comment type="subcellular location">
    <subcellularLocation>
        <location evidence="1">Endomembrane system</location>
        <topology evidence="1">Multi-pass membrane protein</topology>
    </subcellularLocation>
</comment>
<evidence type="ECO:0000256" key="4">
    <source>
        <dbReference type="ARBA" id="ARBA00022840"/>
    </source>
</evidence>
<dbReference type="GO" id="GO:0005509">
    <property type="term" value="F:calcium ion binding"/>
    <property type="evidence" value="ECO:0007669"/>
    <property type="project" value="EnsemblFungi"/>
</dbReference>
<evidence type="ECO:0000256" key="1">
    <source>
        <dbReference type="ARBA" id="ARBA00004127"/>
    </source>
</evidence>
<dbReference type="SFLD" id="SFLDF00027">
    <property type="entry name" value="p-type_atpase"/>
    <property type="match status" value="1"/>
</dbReference>
<dbReference type="GO" id="GO:0140613">
    <property type="term" value="F:P-type manganese transporter activity"/>
    <property type="evidence" value="ECO:0007669"/>
    <property type="project" value="EnsemblFungi"/>
</dbReference>
<dbReference type="SUPFAM" id="SSF81660">
    <property type="entry name" value="Metal cation-transporting ATPase, ATP-binding domain N"/>
    <property type="match status" value="1"/>
</dbReference>
<feature type="transmembrane region" description="Helical" evidence="10">
    <location>
        <begin position="321"/>
        <end position="339"/>
    </location>
</feature>
<dbReference type="GO" id="GO:0005524">
    <property type="term" value="F:ATP binding"/>
    <property type="evidence" value="ECO:0007669"/>
    <property type="project" value="UniProtKB-KW"/>
</dbReference>
<dbReference type="InterPro" id="IPR023214">
    <property type="entry name" value="HAD_sf"/>
</dbReference>
<comment type="similarity">
    <text evidence="8">Belongs to the cation transport ATPase (P-type) (TC 3.A.3) family.</text>
</comment>
<gene>
    <name evidence="13" type="ORF">ASCRUDRAFT_77036</name>
</gene>
<dbReference type="NCBIfam" id="TIGR01494">
    <property type="entry name" value="ATPase_P-type"/>
    <property type="match status" value="2"/>
</dbReference>
<dbReference type="AlphaFoldDB" id="A0A1D2VDA8"/>
<dbReference type="Gene3D" id="3.40.50.1000">
    <property type="entry name" value="HAD superfamily/HAD-like"/>
    <property type="match status" value="1"/>
</dbReference>
<dbReference type="InParanoid" id="A0A1D2VDA8"/>
<dbReference type="Gene3D" id="3.40.1110.10">
    <property type="entry name" value="Calcium-transporting ATPase, cytoplasmic domain N"/>
    <property type="match status" value="1"/>
</dbReference>
<dbReference type="FunCoup" id="A0A1D2VDA8">
    <property type="interactions" value="419"/>
</dbReference>
<evidence type="ECO:0000313" key="13">
    <source>
        <dbReference type="EMBL" id="ODV59688.1"/>
    </source>
</evidence>
<dbReference type="GO" id="GO:0000139">
    <property type="term" value="C:Golgi membrane"/>
    <property type="evidence" value="ECO:0007669"/>
    <property type="project" value="EnsemblFungi"/>
</dbReference>
<keyword evidence="7 10" id="KW-0472">Membrane</keyword>
<dbReference type="Pfam" id="PF08282">
    <property type="entry name" value="Hydrolase_3"/>
    <property type="match status" value="1"/>
</dbReference>
<organism evidence="13 14">
    <name type="scientific">Ascoidea rubescens DSM 1968</name>
    <dbReference type="NCBI Taxonomy" id="1344418"/>
    <lineage>
        <taxon>Eukaryota</taxon>
        <taxon>Fungi</taxon>
        <taxon>Dikarya</taxon>
        <taxon>Ascomycota</taxon>
        <taxon>Saccharomycotina</taxon>
        <taxon>Saccharomycetes</taxon>
        <taxon>Ascoideaceae</taxon>
        <taxon>Ascoidea</taxon>
    </lineage>
</organism>
<dbReference type="Pfam" id="PF00122">
    <property type="entry name" value="E1-E2_ATPase"/>
    <property type="match status" value="1"/>
</dbReference>
<dbReference type="GO" id="GO:0005886">
    <property type="term" value="C:plasma membrane"/>
    <property type="evidence" value="ECO:0007669"/>
    <property type="project" value="EnsemblFungi"/>
</dbReference>
<feature type="transmembrane region" description="Helical" evidence="10">
    <location>
        <begin position="132"/>
        <end position="149"/>
    </location>
</feature>
<feature type="transmembrane region" description="Helical" evidence="10">
    <location>
        <begin position="960"/>
        <end position="978"/>
    </location>
</feature>
<keyword evidence="14" id="KW-1185">Reference proteome</keyword>
<feature type="transmembrane region" description="Helical" evidence="10">
    <location>
        <begin position="861"/>
        <end position="881"/>
    </location>
</feature>
<accession>A0A1D2VDA8</accession>
<dbReference type="GO" id="GO:0030026">
    <property type="term" value="P:intracellular manganese ion homeostasis"/>
    <property type="evidence" value="ECO:0007669"/>
    <property type="project" value="EnsemblFungi"/>
</dbReference>
<reference evidence="14" key="1">
    <citation type="submission" date="2016-05" db="EMBL/GenBank/DDBJ databases">
        <title>Comparative genomics of biotechnologically important yeasts.</title>
        <authorList>
            <consortium name="DOE Joint Genome Institute"/>
            <person name="Riley R."/>
            <person name="Haridas S."/>
            <person name="Wolfe K.H."/>
            <person name="Lopes M.R."/>
            <person name="Hittinger C.T."/>
            <person name="Goker M."/>
            <person name="Salamov A."/>
            <person name="Wisecaver J."/>
            <person name="Long T.M."/>
            <person name="Aerts A.L."/>
            <person name="Barry K."/>
            <person name="Choi C."/>
            <person name="Clum A."/>
            <person name="Coughlan A.Y."/>
            <person name="Deshpande S."/>
            <person name="Douglass A.P."/>
            <person name="Hanson S.J."/>
            <person name="Klenk H.-P."/>
            <person name="Labutti K."/>
            <person name="Lapidus A."/>
            <person name="Lindquist E."/>
            <person name="Lipzen A."/>
            <person name="Meier-Kolthoff J.P."/>
            <person name="Ohm R.A."/>
            <person name="Otillar R.P."/>
            <person name="Pangilinan J."/>
            <person name="Peng Y."/>
            <person name="Rokas A."/>
            <person name="Rosa C.A."/>
            <person name="Scheuner C."/>
            <person name="Sibirny A.A."/>
            <person name="Slot J.C."/>
            <person name="Stielow J.B."/>
            <person name="Sun H."/>
            <person name="Kurtzman C.P."/>
            <person name="Blackwell M."/>
            <person name="Grigoriev I.V."/>
            <person name="Jeffries T.W."/>
        </authorList>
    </citation>
    <scope>NUCLEOTIDE SEQUENCE [LARGE SCALE GENOMIC DNA]</scope>
    <source>
        <strain evidence="14">DSM 1968</strain>
    </source>
</reference>
<keyword evidence="3" id="KW-0547">Nucleotide-binding</keyword>
<dbReference type="RefSeq" id="XP_020045995.1">
    <property type="nucleotide sequence ID" value="XM_020193704.1"/>
</dbReference>
<dbReference type="Proteomes" id="UP000095038">
    <property type="component" value="Unassembled WGS sequence"/>
</dbReference>
<dbReference type="SFLD" id="SFLDG00002">
    <property type="entry name" value="C1.7:_P-type_atpase_like"/>
    <property type="match status" value="1"/>
</dbReference>
<dbReference type="InterPro" id="IPR036412">
    <property type="entry name" value="HAD-like_sf"/>
</dbReference>
<keyword evidence="2 10" id="KW-0812">Transmembrane</keyword>
<dbReference type="Gene3D" id="1.20.1110.10">
    <property type="entry name" value="Calcium-transporting ATPase, transmembrane domain"/>
    <property type="match status" value="1"/>
</dbReference>
<dbReference type="Gene3D" id="2.70.150.10">
    <property type="entry name" value="Calcium-transporting ATPase, cytoplasmic transduction domain A"/>
    <property type="match status" value="1"/>
</dbReference>
<dbReference type="InterPro" id="IPR006068">
    <property type="entry name" value="ATPase_P-typ_cation-transptr_C"/>
</dbReference>
<dbReference type="InterPro" id="IPR023299">
    <property type="entry name" value="ATPase_P-typ_cyto_dom_N"/>
</dbReference>
<dbReference type="SUPFAM" id="SSF81665">
    <property type="entry name" value="Calcium ATPase, transmembrane domain M"/>
    <property type="match status" value="1"/>
</dbReference>
<dbReference type="SFLD" id="SFLDS00003">
    <property type="entry name" value="Haloacid_Dehalogenase"/>
    <property type="match status" value="1"/>
</dbReference>
<feature type="domain" description="P-type ATPase A" evidence="11">
    <location>
        <begin position="183"/>
        <end position="300"/>
    </location>
</feature>
<dbReference type="PRINTS" id="PR00120">
    <property type="entry name" value="HATPASE"/>
</dbReference>
<dbReference type="GO" id="GO:0005388">
    <property type="term" value="F:P-type calcium transporter activity"/>
    <property type="evidence" value="ECO:0007669"/>
    <property type="project" value="EnsemblFungi"/>
</dbReference>
<dbReference type="GO" id="GO:0005789">
    <property type="term" value="C:endoplasmic reticulum membrane"/>
    <property type="evidence" value="ECO:0007669"/>
    <property type="project" value="EnsemblFungi"/>
</dbReference>
<keyword evidence="6 10" id="KW-1133">Transmembrane helix</keyword>
<evidence type="ECO:0000313" key="14">
    <source>
        <dbReference type="Proteomes" id="UP000095038"/>
    </source>
</evidence>
<dbReference type="InterPro" id="IPR059000">
    <property type="entry name" value="ATPase_P-type_domA"/>
</dbReference>